<gene>
    <name evidence="1" type="ORF">QSV35_04890</name>
</gene>
<organism evidence="1 2">
    <name type="scientific">Microbacterium candidum</name>
    <dbReference type="NCBI Taxonomy" id="3041922"/>
    <lineage>
        <taxon>Bacteria</taxon>
        <taxon>Bacillati</taxon>
        <taxon>Actinomycetota</taxon>
        <taxon>Actinomycetes</taxon>
        <taxon>Micrococcales</taxon>
        <taxon>Microbacteriaceae</taxon>
        <taxon>Microbacterium</taxon>
    </lineage>
</organism>
<sequence length="170" mass="18325">MIDNSDLGSQDERLLAGLWVRSRRPCEDRTVPKSRKRKLNRESVVELDTTSSAPAVGRAAIRPGTFNLNGDFFTPEGMVVRRTKANVTPRQATDLVRLGARVAFEGCGCGGGGGCRPSWPDPVDIAKAVSAGKPQFTHEYGSPTWIDLWTGEGASVVFLHGDVRWGSVAG</sequence>
<name>A0ABT7MW22_9MICO</name>
<evidence type="ECO:0000313" key="1">
    <source>
        <dbReference type="EMBL" id="MDL9978657.1"/>
    </source>
</evidence>
<dbReference type="Proteomes" id="UP001235064">
    <property type="component" value="Unassembled WGS sequence"/>
</dbReference>
<dbReference type="EMBL" id="JASXSZ010000001">
    <property type="protein sequence ID" value="MDL9978657.1"/>
    <property type="molecule type" value="Genomic_DNA"/>
</dbReference>
<accession>A0ABT7MW22</accession>
<protein>
    <submittedName>
        <fullName evidence="1">Uncharacterized protein</fullName>
    </submittedName>
</protein>
<comment type="caution">
    <text evidence="1">The sequence shown here is derived from an EMBL/GenBank/DDBJ whole genome shotgun (WGS) entry which is preliminary data.</text>
</comment>
<proteinExistence type="predicted"/>
<dbReference type="RefSeq" id="WP_286287252.1">
    <property type="nucleotide sequence ID" value="NZ_JASXSZ010000001.1"/>
</dbReference>
<evidence type="ECO:0000313" key="2">
    <source>
        <dbReference type="Proteomes" id="UP001235064"/>
    </source>
</evidence>
<keyword evidence="2" id="KW-1185">Reference proteome</keyword>
<reference evidence="1 2" key="1">
    <citation type="submission" date="2023-06" db="EMBL/GenBank/DDBJ databases">
        <title>Microbacterium sp. nov., isolated from a waste landfill.</title>
        <authorList>
            <person name="Wen W."/>
        </authorList>
    </citation>
    <scope>NUCLEOTIDE SEQUENCE [LARGE SCALE GENOMIC DNA]</scope>
    <source>
        <strain evidence="1 2">ASV49</strain>
    </source>
</reference>